<dbReference type="EC" id="2.4.1.-" evidence="11"/>
<dbReference type="Gene3D" id="3.90.550.50">
    <property type="match status" value="1"/>
</dbReference>
<gene>
    <name evidence="12" type="ORF">PYW07_011153</name>
</gene>
<keyword evidence="5" id="KW-0812">Transmembrane</keyword>
<dbReference type="EMBL" id="JARGEI010000030">
    <property type="protein sequence ID" value="KAJ8705326.1"/>
    <property type="molecule type" value="Genomic_DNA"/>
</dbReference>
<evidence type="ECO:0000256" key="11">
    <source>
        <dbReference type="RuleBase" id="RU363063"/>
    </source>
</evidence>
<keyword evidence="3 11" id="KW-0328">Glycosyltransferase</keyword>
<keyword evidence="13" id="KW-1185">Reference proteome</keyword>
<comment type="caution">
    <text evidence="12">The sequence shown here is derived from an EMBL/GenBank/DDBJ whole genome shotgun (WGS) entry which is preliminary data.</text>
</comment>
<name>A0AAD7Y7F7_MYTSE</name>
<dbReference type="FunFam" id="3.90.550.50:FF:000001">
    <property type="entry name" value="Hexosyltransferase"/>
    <property type="match status" value="1"/>
</dbReference>
<evidence type="ECO:0000256" key="4">
    <source>
        <dbReference type="ARBA" id="ARBA00022679"/>
    </source>
</evidence>
<dbReference type="Proteomes" id="UP001231518">
    <property type="component" value="Chromosome 27"/>
</dbReference>
<organism evidence="12 13">
    <name type="scientific">Mythimna separata</name>
    <name type="common">Oriental armyworm</name>
    <name type="synonym">Pseudaletia separata</name>
    <dbReference type="NCBI Taxonomy" id="271217"/>
    <lineage>
        <taxon>Eukaryota</taxon>
        <taxon>Metazoa</taxon>
        <taxon>Ecdysozoa</taxon>
        <taxon>Arthropoda</taxon>
        <taxon>Hexapoda</taxon>
        <taxon>Insecta</taxon>
        <taxon>Pterygota</taxon>
        <taxon>Neoptera</taxon>
        <taxon>Endopterygota</taxon>
        <taxon>Lepidoptera</taxon>
        <taxon>Glossata</taxon>
        <taxon>Ditrysia</taxon>
        <taxon>Noctuoidea</taxon>
        <taxon>Noctuidae</taxon>
        <taxon>Noctuinae</taxon>
        <taxon>Hadenini</taxon>
        <taxon>Mythimna</taxon>
    </lineage>
</organism>
<accession>A0AAD7Y7F7</accession>
<keyword evidence="7" id="KW-1133">Transmembrane helix</keyword>
<keyword evidence="4" id="KW-0808">Transferase</keyword>
<dbReference type="GO" id="GO:0000139">
    <property type="term" value="C:Golgi membrane"/>
    <property type="evidence" value="ECO:0007669"/>
    <property type="project" value="UniProtKB-SubCell"/>
</dbReference>
<evidence type="ECO:0000313" key="12">
    <source>
        <dbReference type="EMBL" id="KAJ8705326.1"/>
    </source>
</evidence>
<protein>
    <recommendedName>
        <fullName evidence="11">Hexosyltransferase</fullName>
        <ecNumber evidence="11">2.4.1.-</ecNumber>
    </recommendedName>
</protein>
<dbReference type="GO" id="GO:0016758">
    <property type="term" value="F:hexosyltransferase activity"/>
    <property type="evidence" value="ECO:0007669"/>
    <property type="project" value="InterPro"/>
</dbReference>
<keyword evidence="8 11" id="KW-0333">Golgi apparatus</keyword>
<evidence type="ECO:0000256" key="1">
    <source>
        <dbReference type="ARBA" id="ARBA00004323"/>
    </source>
</evidence>
<dbReference type="PANTHER" id="PTHR11214">
    <property type="entry name" value="BETA-1,3-N-ACETYLGLUCOSAMINYLTRANSFERASE"/>
    <property type="match status" value="1"/>
</dbReference>
<sequence length="232" mass="26285">MVIRNTWGRNHDSTKVVFLIGEPENVTVAQRVKNESMHYGDIVQGNFVDVYRNMTYKHVMGLKWVAHHCPTAKYVLKTDDDVVVNSREMTHFLARELSPWGVKDLITCQVLQNAKVQRSKNSKWKVTTEEYPSAYYPTYCAGWAILYSQDVIPRLLKIAQSTPYFWIDDVHITGVIAEKIGVARTPLSSLILTPSKVKQLKVFGPKYVGSFVLGPPDLSAGKIMEIWTSIPA</sequence>
<evidence type="ECO:0000256" key="6">
    <source>
        <dbReference type="ARBA" id="ARBA00022968"/>
    </source>
</evidence>
<reference evidence="12" key="1">
    <citation type="submission" date="2023-03" db="EMBL/GenBank/DDBJ databases">
        <title>Chromosome-level genomes of two armyworms, Mythimna separata and Mythimna loreyi, provide insights into the biosynthesis and reception of sex pheromones.</title>
        <authorList>
            <person name="Zhao H."/>
        </authorList>
    </citation>
    <scope>NUCLEOTIDE SEQUENCE</scope>
    <source>
        <strain evidence="12">BeijingLab</strain>
        <tissue evidence="12">Pupa</tissue>
    </source>
</reference>
<evidence type="ECO:0000256" key="8">
    <source>
        <dbReference type="ARBA" id="ARBA00023034"/>
    </source>
</evidence>
<evidence type="ECO:0000256" key="5">
    <source>
        <dbReference type="ARBA" id="ARBA00022692"/>
    </source>
</evidence>
<dbReference type="GO" id="GO:0006493">
    <property type="term" value="P:protein O-linked glycosylation"/>
    <property type="evidence" value="ECO:0007669"/>
    <property type="project" value="TreeGrafter"/>
</dbReference>
<evidence type="ECO:0000256" key="3">
    <source>
        <dbReference type="ARBA" id="ARBA00022676"/>
    </source>
</evidence>
<evidence type="ECO:0000256" key="10">
    <source>
        <dbReference type="ARBA" id="ARBA00023180"/>
    </source>
</evidence>
<dbReference type="PANTHER" id="PTHR11214:SF376">
    <property type="entry name" value="HEXOSYLTRANSFERASE"/>
    <property type="match status" value="1"/>
</dbReference>
<keyword evidence="6" id="KW-0735">Signal-anchor</keyword>
<keyword evidence="9" id="KW-0472">Membrane</keyword>
<dbReference type="Pfam" id="PF01762">
    <property type="entry name" value="Galactosyl_T"/>
    <property type="match status" value="1"/>
</dbReference>
<keyword evidence="10" id="KW-0325">Glycoprotein</keyword>
<dbReference type="InterPro" id="IPR002659">
    <property type="entry name" value="Glyco_trans_31"/>
</dbReference>
<evidence type="ECO:0000256" key="9">
    <source>
        <dbReference type="ARBA" id="ARBA00023136"/>
    </source>
</evidence>
<comment type="subcellular location">
    <subcellularLocation>
        <location evidence="1 11">Golgi apparatus membrane</location>
        <topology evidence="1 11">Single-pass type II membrane protein</topology>
    </subcellularLocation>
</comment>
<comment type="similarity">
    <text evidence="2 11">Belongs to the glycosyltransferase 31 family.</text>
</comment>
<dbReference type="AlphaFoldDB" id="A0AAD7Y7F7"/>
<evidence type="ECO:0000313" key="13">
    <source>
        <dbReference type="Proteomes" id="UP001231518"/>
    </source>
</evidence>
<evidence type="ECO:0000256" key="2">
    <source>
        <dbReference type="ARBA" id="ARBA00008661"/>
    </source>
</evidence>
<proteinExistence type="inferred from homology"/>
<evidence type="ECO:0000256" key="7">
    <source>
        <dbReference type="ARBA" id="ARBA00022989"/>
    </source>
</evidence>